<sequence length="326" mass="37433">MSTGDAPDPNEKLTTIKFNLYSLKFTPYNDASYTNADILTKIITYVTNEIHKGKGHLIDRHHKRIGETPRELFISSAVIMPKDKRIRCTIALLRAGRVPMLKPADKFKLIPLDSTIGSIAEQTHFFIDYSKSQLVLCTEFNYHGPRASDIEYYFRNVGHETLRISKATELAMFMDSTIDKTLAELKNVLNIDIKLQPKKLVHLDSDLTGSYLTGINSFGNLLKPKYIKLEAMYQSPGNTVTSTEINKEANGMIKTMLKRFKGRPFNIEAFESFVVKYEDKDGQEEVFNLLKGKKELVREVDLKKITKLRQWYELIETEFNEFVDSI</sequence>
<dbReference type="OrthoDB" id="796579at2"/>
<evidence type="ECO:0000313" key="1">
    <source>
        <dbReference type="EMBL" id="PYF70580.1"/>
    </source>
</evidence>
<evidence type="ECO:0000313" key="2">
    <source>
        <dbReference type="Proteomes" id="UP000248198"/>
    </source>
</evidence>
<dbReference type="Proteomes" id="UP000248198">
    <property type="component" value="Unassembled WGS sequence"/>
</dbReference>
<accession>A0A318U8H5</accession>
<proteinExistence type="predicted"/>
<dbReference type="EMBL" id="QKLU01000008">
    <property type="protein sequence ID" value="PYF70580.1"/>
    <property type="molecule type" value="Genomic_DNA"/>
</dbReference>
<gene>
    <name evidence="1" type="ORF">B0O44_1086</name>
</gene>
<dbReference type="RefSeq" id="WP_110833811.1">
    <property type="nucleotide sequence ID" value="NZ_QKLU01000008.1"/>
</dbReference>
<reference evidence="1 2" key="1">
    <citation type="submission" date="2018-06" db="EMBL/GenBank/DDBJ databases">
        <title>Genomic Encyclopedia of Archaeal and Bacterial Type Strains, Phase II (KMG-II): from individual species to whole genera.</title>
        <authorList>
            <person name="Goeker M."/>
        </authorList>
    </citation>
    <scope>NUCLEOTIDE SEQUENCE [LARGE SCALE GENOMIC DNA]</scope>
    <source>
        <strain evidence="1 2">DSM 27372</strain>
    </source>
</reference>
<name>A0A318U8H5_9SPHI</name>
<keyword evidence="2" id="KW-1185">Reference proteome</keyword>
<organism evidence="1 2">
    <name type="scientific">Pedobacter nutrimenti</name>
    <dbReference type="NCBI Taxonomy" id="1241337"/>
    <lineage>
        <taxon>Bacteria</taxon>
        <taxon>Pseudomonadati</taxon>
        <taxon>Bacteroidota</taxon>
        <taxon>Sphingobacteriia</taxon>
        <taxon>Sphingobacteriales</taxon>
        <taxon>Sphingobacteriaceae</taxon>
        <taxon>Pedobacter</taxon>
    </lineage>
</organism>
<comment type="caution">
    <text evidence="1">The sequence shown here is derived from an EMBL/GenBank/DDBJ whole genome shotgun (WGS) entry which is preliminary data.</text>
</comment>
<protein>
    <submittedName>
        <fullName evidence="1">Uncharacterized protein</fullName>
    </submittedName>
</protein>
<dbReference type="AlphaFoldDB" id="A0A318U8H5"/>